<dbReference type="EMBL" id="MU863656">
    <property type="protein sequence ID" value="KAK4098746.1"/>
    <property type="molecule type" value="Genomic_DNA"/>
</dbReference>
<dbReference type="AlphaFoldDB" id="A0AAN6Q0H8"/>
<evidence type="ECO:0000313" key="3">
    <source>
        <dbReference type="Proteomes" id="UP001305647"/>
    </source>
</evidence>
<organism evidence="2 3">
    <name type="scientific">Parathielavia hyrcaniae</name>
    <dbReference type="NCBI Taxonomy" id="113614"/>
    <lineage>
        <taxon>Eukaryota</taxon>
        <taxon>Fungi</taxon>
        <taxon>Dikarya</taxon>
        <taxon>Ascomycota</taxon>
        <taxon>Pezizomycotina</taxon>
        <taxon>Sordariomycetes</taxon>
        <taxon>Sordariomycetidae</taxon>
        <taxon>Sordariales</taxon>
        <taxon>Chaetomiaceae</taxon>
        <taxon>Parathielavia</taxon>
    </lineage>
</organism>
<name>A0AAN6Q0H8_9PEZI</name>
<sequence>MTERTPLPTSRPARYTQASRQPAVDGPNTSRKEPGKQAHRLDTGHLSLFAPAAAKRVQELLGKIAYLNQATNDAKRWFEEEDELLEVLRQQSLPYRHIAEVYLTRHSYNACESCASRLRRGEWEGA</sequence>
<dbReference type="Proteomes" id="UP001305647">
    <property type="component" value="Unassembled WGS sequence"/>
</dbReference>
<accession>A0AAN6Q0H8</accession>
<reference evidence="2" key="1">
    <citation type="journal article" date="2023" name="Mol. Phylogenet. Evol.">
        <title>Genome-scale phylogeny and comparative genomics of the fungal order Sordariales.</title>
        <authorList>
            <person name="Hensen N."/>
            <person name="Bonometti L."/>
            <person name="Westerberg I."/>
            <person name="Brannstrom I.O."/>
            <person name="Guillou S."/>
            <person name="Cros-Aarteil S."/>
            <person name="Calhoun S."/>
            <person name="Haridas S."/>
            <person name="Kuo A."/>
            <person name="Mondo S."/>
            <person name="Pangilinan J."/>
            <person name="Riley R."/>
            <person name="LaButti K."/>
            <person name="Andreopoulos B."/>
            <person name="Lipzen A."/>
            <person name="Chen C."/>
            <person name="Yan M."/>
            <person name="Daum C."/>
            <person name="Ng V."/>
            <person name="Clum A."/>
            <person name="Steindorff A."/>
            <person name="Ohm R.A."/>
            <person name="Martin F."/>
            <person name="Silar P."/>
            <person name="Natvig D.O."/>
            <person name="Lalanne C."/>
            <person name="Gautier V."/>
            <person name="Ament-Velasquez S.L."/>
            <person name="Kruys A."/>
            <person name="Hutchinson M.I."/>
            <person name="Powell A.J."/>
            <person name="Barry K."/>
            <person name="Miller A.N."/>
            <person name="Grigoriev I.V."/>
            <person name="Debuchy R."/>
            <person name="Gladieux P."/>
            <person name="Hiltunen Thoren M."/>
            <person name="Johannesson H."/>
        </authorList>
    </citation>
    <scope>NUCLEOTIDE SEQUENCE</scope>
    <source>
        <strain evidence="2">CBS 757.83</strain>
    </source>
</reference>
<reference evidence="2" key="2">
    <citation type="submission" date="2023-05" db="EMBL/GenBank/DDBJ databases">
        <authorList>
            <consortium name="Lawrence Berkeley National Laboratory"/>
            <person name="Steindorff A."/>
            <person name="Hensen N."/>
            <person name="Bonometti L."/>
            <person name="Westerberg I."/>
            <person name="Brannstrom I.O."/>
            <person name="Guillou S."/>
            <person name="Cros-Aarteil S."/>
            <person name="Calhoun S."/>
            <person name="Haridas S."/>
            <person name="Kuo A."/>
            <person name="Mondo S."/>
            <person name="Pangilinan J."/>
            <person name="Riley R."/>
            <person name="Labutti K."/>
            <person name="Andreopoulos B."/>
            <person name="Lipzen A."/>
            <person name="Chen C."/>
            <person name="Yanf M."/>
            <person name="Daum C."/>
            <person name="Ng V."/>
            <person name="Clum A."/>
            <person name="Ohm R."/>
            <person name="Martin F."/>
            <person name="Silar P."/>
            <person name="Natvig D."/>
            <person name="Lalanne C."/>
            <person name="Gautier V."/>
            <person name="Ament-Velasquez S.L."/>
            <person name="Kruys A."/>
            <person name="Hutchinson M.I."/>
            <person name="Powell A.J."/>
            <person name="Barry K."/>
            <person name="Miller A.N."/>
            <person name="Grigoriev I.V."/>
            <person name="Debuchy R."/>
            <person name="Gladieux P."/>
            <person name="Thoren M.H."/>
            <person name="Johannesson H."/>
        </authorList>
    </citation>
    <scope>NUCLEOTIDE SEQUENCE</scope>
    <source>
        <strain evidence="2">CBS 757.83</strain>
    </source>
</reference>
<proteinExistence type="predicted"/>
<gene>
    <name evidence="2" type="ORF">N658DRAFT_499202</name>
</gene>
<feature type="region of interest" description="Disordered" evidence="1">
    <location>
        <begin position="1"/>
        <end position="41"/>
    </location>
</feature>
<feature type="compositionally biased region" description="Basic and acidic residues" evidence="1">
    <location>
        <begin position="30"/>
        <end position="41"/>
    </location>
</feature>
<evidence type="ECO:0000256" key="1">
    <source>
        <dbReference type="SAM" id="MobiDB-lite"/>
    </source>
</evidence>
<keyword evidence="3" id="KW-1185">Reference proteome</keyword>
<comment type="caution">
    <text evidence="2">The sequence shown here is derived from an EMBL/GenBank/DDBJ whole genome shotgun (WGS) entry which is preliminary data.</text>
</comment>
<evidence type="ECO:0000313" key="2">
    <source>
        <dbReference type="EMBL" id="KAK4098746.1"/>
    </source>
</evidence>
<protein>
    <submittedName>
        <fullName evidence="2">Uncharacterized protein</fullName>
    </submittedName>
</protein>